<sequence length="66" mass="7638">MVDDFRRLGFHELKVAGEVLHQVIVEVIGDRVVNYYEFTDELPMTEWIGGTCEIINDKLIIENSNI</sequence>
<organism evidence="1 2">
    <name type="scientific">Prevotella herbatica</name>
    <dbReference type="NCBI Taxonomy" id="2801997"/>
    <lineage>
        <taxon>Bacteria</taxon>
        <taxon>Pseudomonadati</taxon>
        <taxon>Bacteroidota</taxon>
        <taxon>Bacteroidia</taxon>
        <taxon>Bacteroidales</taxon>
        <taxon>Prevotellaceae</taxon>
        <taxon>Prevotella</taxon>
    </lineage>
</organism>
<dbReference type="Proteomes" id="UP001319045">
    <property type="component" value="Chromosome"/>
</dbReference>
<dbReference type="EMBL" id="AP024484">
    <property type="protein sequence ID" value="BCS84130.1"/>
    <property type="molecule type" value="Genomic_DNA"/>
</dbReference>
<evidence type="ECO:0000313" key="1">
    <source>
        <dbReference type="EMBL" id="BCS84130.1"/>
    </source>
</evidence>
<protein>
    <submittedName>
        <fullName evidence="1">Uncharacterized protein</fullName>
    </submittedName>
</protein>
<proteinExistence type="predicted"/>
<reference evidence="1 2" key="1">
    <citation type="journal article" date="2022" name="Int. J. Syst. Evol. Microbiol.">
        <title>Prevotella herbatica sp. nov., a plant polysaccharide-decomposing anaerobic bacterium isolated from a methanogenic reactor.</title>
        <authorList>
            <person name="Uek A."/>
            <person name="Tonouchi A."/>
            <person name="Kaku N."/>
            <person name="Ueki K."/>
        </authorList>
    </citation>
    <scope>NUCLEOTIDE SEQUENCE [LARGE SCALE GENOMIC DNA]</scope>
    <source>
        <strain evidence="1 2">WR041</strain>
    </source>
</reference>
<evidence type="ECO:0000313" key="2">
    <source>
        <dbReference type="Proteomes" id="UP001319045"/>
    </source>
</evidence>
<name>A0ABN6EDX0_9BACT</name>
<accession>A0ABN6EDX0</accession>
<keyword evidence="2" id="KW-1185">Reference proteome</keyword>
<gene>
    <name evidence="1" type="ORF">prwr041_00230</name>
</gene>
<dbReference type="RefSeq" id="WP_207154332.1">
    <property type="nucleotide sequence ID" value="NZ_AP024484.1"/>
</dbReference>